<gene>
    <name evidence="1" type="ORF">AB5J52_39355</name>
</gene>
<dbReference type="RefSeq" id="WP_369226707.1">
    <property type="nucleotide sequence ID" value="NZ_CP163441.1"/>
</dbReference>
<sequence length="74" mass="7781">MTYCVRALDRLPRTARIGLLTAAIRYTAPDVQTVPLPDTHVPALGGKTAARDRTTRPCPCNSGGFCGGRGHAGC</sequence>
<dbReference type="AlphaFoldDB" id="A0AB39QW40"/>
<name>A0AB39QW40_9ACTN</name>
<reference evidence="1" key="1">
    <citation type="submission" date="2024-07" db="EMBL/GenBank/DDBJ databases">
        <authorList>
            <person name="Yu S.T."/>
        </authorList>
    </citation>
    <scope>NUCLEOTIDE SEQUENCE</scope>
    <source>
        <strain evidence="1">R39</strain>
    </source>
</reference>
<dbReference type="EMBL" id="CP163441">
    <property type="protein sequence ID" value="XDQ47847.1"/>
    <property type="molecule type" value="Genomic_DNA"/>
</dbReference>
<evidence type="ECO:0000313" key="1">
    <source>
        <dbReference type="EMBL" id="XDQ47847.1"/>
    </source>
</evidence>
<organism evidence="1">
    <name type="scientific">Streptomyces sp. R39</name>
    <dbReference type="NCBI Taxonomy" id="3238631"/>
    <lineage>
        <taxon>Bacteria</taxon>
        <taxon>Bacillati</taxon>
        <taxon>Actinomycetota</taxon>
        <taxon>Actinomycetes</taxon>
        <taxon>Kitasatosporales</taxon>
        <taxon>Streptomycetaceae</taxon>
        <taxon>Streptomyces</taxon>
    </lineage>
</organism>
<protein>
    <submittedName>
        <fullName evidence="1">Uncharacterized protein</fullName>
    </submittedName>
</protein>
<proteinExistence type="predicted"/>
<accession>A0AB39QW40</accession>